<dbReference type="AlphaFoldDB" id="A0A537IXS4"/>
<dbReference type="FunFam" id="3.40.640.10:FF:000024">
    <property type="entry name" value="Kynurenine--oxoglutarate transaminase 3"/>
    <property type="match status" value="1"/>
</dbReference>
<evidence type="ECO:0000313" key="8">
    <source>
        <dbReference type="EMBL" id="TMI76111.1"/>
    </source>
</evidence>
<dbReference type="Gene3D" id="3.40.640.10">
    <property type="entry name" value="Type I PLP-dependent aspartate aminotransferase-like (Major domain)"/>
    <property type="match status" value="1"/>
</dbReference>
<dbReference type="PANTHER" id="PTHR43807">
    <property type="entry name" value="FI04487P"/>
    <property type="match status" value="1"/>
</dbReference>
<evidence type="ECO:0000259" key="7">
    <source>
        <dbReference type="Pfam" id="PF00155"/>
    </source>
</evidence>
<dbReference type="InterPro" id="IPR015421">
    <property type="entry name" value="PyrdxlP-dep_Trfase_major"/>
</dbReference>
<dbReference type="InterPro" id="IPR015424">
    <property type="entry name" value="PyrdxlP-dep_Trfase"/>
</dbReference>
<reference evidence="8 9" key="1">
    <citation type="journal article" date="2019" name="Nat. Microbiol.">
        <title>Mediterranean grassland soil C-N compound turnover is dependent on rainfall and depth, and is mediated by genomically divergent microorganisms.</title>
        <authorList>
            <person name="Diamond S."/>
            <person name="Andeer P.F."/>
            <person name="Li Z."/>
            <person name="Crits-Christoph A."/>
            <person name="Burstein D."/>
            <person name="Anantharaman K."/>
            <person name="Lane K.R."/>
            <person name="Thomas B.C."/>
            <person name="Pan C."/>
            <person name="Northen T.R."/>
            <person name="Banfield J.F."/>
        </authorList>
    </citation>
    <scope>NUCLEOTIDE SEQUENCE [LARGE SCALE GENOMIC DNA]</scope>
    <source>
        <strain evidence="8">NP_8</strain>
    </source>
</reference>
<proteinExistence type="inferred from homology"/>
<dbReference type="PANTHER" id="PTHR43807:SF20">
    <property type="entry name" value="FI04487P"/>
    <property type="match status" value="1"/>
</dbReference>
<feature type="domain" description="Aminotransferase class I/classII large" evidence="7">
    <location>
        <begin position="10"/>
        <end position="364"/>
    </location>
</feature>
<evidence type="ECO:0000256" key="1">
    <source>
        <dbReference type="ARBA" id="ARBA00001933"/>
    </source>
</evidence>
<evidence type="ECO:0000256" key="3">
    <source>
        <dbReference type="ARBA" id="ARBA00022576"/>
    </source>
</evidence>
<dbReference type="CDD" id="cd00609">
    <property type="entry name" value="AAT_like"/>
    <property type="match status" value="1"/>
</dbReference>
<dbReference type="Gene3D" id="3.90.1150.10">
    <property type="entry name" value="Aspartate Aminotransferase, domain 1"/>
    <property type="match status" value="1"/>
</dbReference>
<dbReference type="InterPro" id="IPR004838">
    <property type="entry name" value="NHTrfase_class1_PyrdxlP-BS"/>
</dbReference>
<comment type="caution">
    <text evidence="8">The sequence shown here is derived from an EMBL/GenBank/DDBJ whole genome shotgun (WGS) entry which is preliminary data.</text>
</comment>
<evidence type="ECO:0000313" key="9">
    <source>
        <dbReference type="Proteomes" id="UP000318834"/>
    </source>
</evidence>
<dbReference type="SUPFAM" id="SSF53383">
    <property type="entry name" value="PLP-dependent transferases"/>
    <property type="match status" value="1"/>
</dbReference>
<dbReference type="GO" id="GO:0005737">
    <property type="term" value="C:cytoplasm"/>
    <property type="evidence" value="ECO:0007669"/>
    <property type="project" value="TreeGrafter"/>
</dbReference>
<organism evidence="8 9">
    <name type="scientific">Candidatus Segetimicrobium genomatis</name>
    <dbReference type="NCBI Taxonomy" id="2569760"/>
    <lineage>
        <taxon>Bacteria</taxon>
        <taxon>Bacillati</taxon>
        <taxon>Candidatus Sysuimicrobiota</taxon>
        <taxon>Candidatus Sysuimicrobiia</taxon>
        <taxon>Candidatus Sysuimicrobiales</taxon>
        <taxon>Candidatus Segetimicrobiaceae</taxon>
        <taxon>Candidatus Segetimicrobium</taxon>
    </lineage>
</organism>
<gene>
    <name evidence="8" type="ORF">E6H05_04665</name>
</gene>
<accession>A0A537IXS4</accession>
<dbReference type="InterPro" id="IPR015422">
    <property type="entry name" value="PyrdxlP-dep_Trfase_small"/>
</dbReference>
<keyword evidence="5" id="KW-0663">Pyridoxal phosphate</keyword>
<dbReference type="Proteomes" id="UP000318834">
    <property type="component" value="Unassembled WGS sequence"/>
</dbReference>
<evidence type="ECO:0000256" key="6">
    <source>
        <dbReference type="RuleBase" id="RU000481"/>
    </source>
</evidence>
<dbReference type="GO" id="GO:0030170">
    <property type="term" value="F:pyridoxal phosphate binding"/>
    <property type="evidence" value="ECO:0007669"/>
    <property type="project" value="InterPro"/>
</dbReference>
<comment type="cofactor">
    <cofactor evidence="1 6">
        <name>pyridoxal 5'-phosphate</name>
        <dbReference type="ChEBI" id="CHEBI:597326"/>
    </cofactor>
</comment>
<keyword evidence="4 6" id="KW-0808">Transferase</keyword>
<evidence type="ECO:0000256" key="5">
    <source>
        <dbReference type="ARBA" id="ARBA00022898"/>
    </source>
</evidence>
<dbReference type="Pfam" id="PF00155">
    <property type="entry name" value="Aminotran_1_2"/>
    <property type="match status" value="1"/>
</dbReference>
<dbReference type="EMBL" id="VBAP01000030">
    <property type="protein sequence ID" value="TMI76111.1"/>
    <property type="molecule type" value="Genomic_DNA"/>
</dbReference>
<evidence type="ECO:0000256" key="2">
    <source>
        <dbReference type="ARBA" id="ARBA00007441"/>
    </source>
</evidence>
<evidence type="ECO:0000256" key="4">
    <source>
        <dbReference type="ARBA" id="ARBA00022679"/>
    </source>
</evidence>
<sequence>MTRLNNLYNGVNLAQGFPDFDPPGELLDAAAKALREGYNQYAITWGAPRLRQAVAEKFGWYNGVNVDPDLHVTVTCGATEAMMATLLAIIDPTDEVVIFEPFYENYGPDAALSGATPRYVTLRLDDPEFRFDPADLRDAFSAKTKAIIINTPHNPTGKVFSRAELELVAEQCRQHDVVAVTDEVYEHLLYDGRQHVSIAALPGMAERTVTINSVSKTYSVTGWRVGWTICKNLDITNGIRRAHDFLTVGAAAPLQEAAVTALRMSRQYYVDLAALYQRKRDRMLDILRQAGFRPIVPSGAYYIMSEIGEFAQDDVAFTQFLVKEIGVATVPGSSFFHRPRDGRRFIRFAYPKQDPTLDEVARRLARLPRAVEKLKS</sequence>
<dbReference type="GO" id="GO:0016212">
    <property type="term" value="F:kynurenine-oxoglutarate transaminase activity"/>
    <property type="evidence" value="ECO:0007669"/>
    <property type="project" value="TreeGrafter"/>
</dbReference>
<dbReference type="EC" id="2.6.1.-" evidence="6"/>
<keyword evidence="3 6" id="KW-0032">Aminotransferase</keyword>
<dbReference type="InterPro" id="IPR051326">
    <property type="entry name" value="Kynurenine-oxoglutarate_AT"/>
</dbReference>
<dbReference type="InterPro" id="IPR004839">
    <property type="entry name" value="Aminotransferase_I/II_large"/>
</dbReference>
<protein>
    <recommendedName>
        <fullName evidence="6">Aminotransferase</fullName>
        <ecNumber evidence="6">2.6.1.-</ecNumber>
    </recommendedName>
</protein>
<comment type="similarity">
    <text evidence="2 6">Belongs to the class-I pyridoxal-phosphate-dependent aminotransferase family.</text>
</comment>
<dbReference type="PROSITE" id="PS00105">
    <property type="entry name" value="AA_TRANSFER_CLASS_1"/>
    <property type="match status" value="1"/>
</dbReference>
<name>A0A537IXS4_9BACT</name>